<dbReference type="PANTHER" id="PTHR30024:SF46">
    <property type="entry name" value="ABC TRANSPORTER, SUBSTRATE-BINDING LIPOPROTEIN"/>
    <property type="match status" value="1"/>
</dbReference>
<dbReference type="InterPro" id="IPR006311">
    <property type="entry name" value="TAT_signal"/>
</dbReference>
<dbReference type="InterPro" id="IPR015168">
    <property type="entry name" value="SsuA/THI5"/>
</dbReference>
<proteinExistence type="predicted"/>
<dbReference type="Pfam" id="PF09084">
    <property type="entry name" value="NMT1"/>
    <property type="match status" value="1"/>
</dbReference>
<gene>
    <name evidence="2" type="ORF">CVT06_01010</name>
</gene>
<evidence type="ECO:0000259" key="1">
    <source>
        <dbReference type="Pfam" id="PF09084"/>
    </source>
</evidence>
<dbReference type="RefSeq" id="WP_107793833.1">
    <property type="nucleotide sequence ID" value="NZ_CP049274.1"/>
</dbReference>
<feature type="domain" description="SsuA/THI5-like" evidence="1">
    <location>
        <begin position="71"/>
        <end position="159"/>
    </location>
</feature>
<name>A0A7S9R4S4_9BACT</name>
<evidence type="ECO:0000313" key="3">
    <source>
        <dbReference type="Proteomes" id="UP000594630"/>
    </source>
</evidence>
<evidence type="ECO:0000313" key="2">
    <source>
        <dbReference type="EMBL" id="QPH83754.1"/>
    </source>
</evidence>
<protein>
    <submittedName>
        <fullName evidence="2">ABC transporter substrate-binding protein</fullName>
    </submittedName>
</protein>
<dbReference type="PROSITE" id="PS51318">
    <property type="entry name" value="TAT"/>
    <property type="match status" value="1"/>
</dbReference>
<dbReference type="SUPFAM" id="SSF53850">
    <property type="entry name" value="Periplasmic binding protein-like II"/>
    <property type="match status" value="1"/>
</dbReference>
<accession>A0A7S9R4S4</accession>
<sequence>MNRRGFLGFGAAIGATALAPSLFAKENFTMWGAPAIPSVIMAVASLQGELAKTHDVRLRIWNSTDQLRAGVANGEIKITMAPSNVGANMRNHGLNLAMLNLLSLGTIQAMVKDENIKTFEDFIGKKLIIPFKGDMPDLVLRALCKKRGIDISKIDITYTQTPPEAAGLFLQKDYDILIAPQPLPAATILRGKKMGIAVHYGVDIPKVWGESFNTKPYIPMAGIIVDVDFYKANLSLFDTLHSDLTNALSWIKDNKQSAAKIGAEYLPVPEPALVNAFDRANLTVTKARDMQDEIMSFFETIFEFNPKLLGGKMPDKSLFL</sequence>
<reference evidence="2 3" key="1">
    <citation type="journal article" date="2018" name="Emerg. Microbes Infect.">
        <title>Genomic analysis of oral Campylobacter concisus strains identified a potential bacterial molecular marker associated with active Crohn's disease.</title>
        <authorList>
            <person name="Liu F."/>
            <person name="Ma R."/>
            <person name="Tay C.Y.A."/>
            <person name="Octavia S."/>
            <person name="Lan R."/>
            <person name="Chung H.K.L."/>
            <person name="Riordan S.M."/>
            <person name="Grimm M.C."/>
            <person name="Leong R.W."/>
            <person name="Tanaka M.M."/>
            <person name="Connor S."/>
            <person name="Zhang L."/>
        </authorList>
    </citation>
    <scope>NUCLEOTIDE SEQUENCE [LARGE SCALE GENOMIC DNA]</scope>
    <source>
        <strain evidence="2 3">P10CDO-S2</strain>
    </source>
</reference>
<dbReference type="PIRSF" id="PIRSF027386">
    <property type="entry name" value="UCP027386_ABC_sbc_TM0202"/>
    <property type="match status" value="1"/>
</dbReference>
<dbReference type="InterPro" id="IPR027024">
    <property type="entry name" value="UCP027386_ABC_sbc_TM0202"/>
</dbReference>
<dbReference type="EMBL" id="CP049274">
    <property type="protein sequence ID" value="QPH83754.1"/>
    <property type="molecule type" value="Genomic_DNA"/>
</dbReference>
<dbReference type="Gene3D" id="3.40.190.10">
    <property type="entry name" value="Periplasmic binding protein-like II"/>
    <property type="match status" value="2"/>
</dbReference>
<dbReference type="Proteomes" id="UP000594630">
    <property type="component" value="Chromosome"/>
</dbReference>
<dbReference type="PANTHER" id="PTHR30024">
    <property type="entry name" value="ALIPHATIC SULFONATES-BINDING PROTEIN-RELATED"/>
    <property type="match status" value="1"/>
</dbReference>
<organism evidence="2 3">
    <name type="scientific">Campylobacter concisus</name>
    <dbReference type="NCBI Taxonomy" id="199"/>
    <lineage>
        <taxon>Bacteria</taxon>
        <taxon>Pseudomonadati</taxon>
        <taxon>Campylobacterota</taxon>
        <taxon>Epsilonproteobacteria</taxon>
        <taxon>Campylobacterales</taxon>
        <taxon>Campylobacteraceae</taxon>
        <taxon>Campylobacter</taxon>
    </lineage>
</organism>
<dbReference type="AlphaFoldDB" id="A0A7S9R4S4"/>